<dbReference type="OrthoDB" id="414826at2759"/>
<protein>
    <submittedName>
        <fullName evidence="4">SCP domain-containing protein</fullName>
    </submittedName>
</protein>
<keyword evidence="1" id="KW-0732">Signal</keyword>
<feature type="chain" id="PRO_5043131973" evidence="1">
    <location>
        <begin position="20"/>
        <end position="112"/>
    </location>
</feature>
<dbReference type="EMBL" id="UZAE01012545">
    <property type="protein sequence ID" value="VDO05622.1"/>
    <property type="molecule type" value="Genomic_DNA"/>
</dbReference>
<dbReference type="InterPro" id="IPR035940">
    <property type="entry name" value="CAP_sf"/>
</dbReference>
<dbReference type="AlphaFoldDB" id="A0A0R3TP71"/>
<dbReference type="SUPFAM" id="SSF55797">
    <property type="entry name" value="PR-1-like"/>
    <property type="match status" value="1"/>
</dbReference>
<evidence type="ECO:0000256" key="1">
    <source>
        <dbReference type="SAM" id="SignalP"/>
    </source>
</evidence>
<dbReference type="WBParaSite" id="HNAJ_0000924901-mRNA-1">
    <property type="protein sequence ID" value="HNAJ_0000924901-mRNA-1"/>
    <property type="gene ID" value="HNAJ_0000924901"/>
</dbReference>
<keyword evidence="3" id="KW-1185">Reference proteome</keyword>
<dbReference type="STRING" id="102285.A0A0R3TP71"/>
<gene>
    <name evidence="2" type="ORF">HNAJ_LOCUS9245</name>
</gene>
<organism evidence="4">
    <name type="scientific">Rodentolepis nana</name>
    <name type="common">Dwarf tapeworm</name>
    <name type="synonym">Hymenolepis nana</name>
    <dbReference type="NCBI Taxonomy" id="102285"/>
    <lineage>
        <taxon>Eukaryota</taxon>
        <taxon>Metazoa</taxon>
        <taxon>Spiralia</taxon>
        <taxon>Lophotrochozoa</taxon>
        <taxon>Platyhelminthes</taxon>
        <taxon>Cestoda</taxon>
        <taxon>Eucestoda</taxon>
        <taxon>Cyclophyllidea</taxon>
        <taxon>Hymenolepididae</taxon>
        <taxon>Rodentolepis</taxon>
    </lineage>
</organism>
<dbReference type="Proteomes" id="UP000278807">
    <property type="component" value="Unassembled WGS sequence"/>
</dbReference>
<evidence type="ECO:0000313" key="4">
    <source>
        <dbReference type="WBParaSite" id="HNAJ_0000924901-mRNA-1"/>
    </source>
</evidence>
<proteinExistence type="predicted"/>
<reference evidence="2 3" key="2">
    <citation type="submission" date="2018-11" db="EMBL/GenBank/DDBJ databases">
        <authorList>
            <consortium name="Pathogen Informatics"/>
        </authorList>
    </citation>
    <scope>NUCLEOTIDE SEQUENCE [LARGE SCALE GENOMIC DNA]</scope>
</reference>
<accession>A0A0R3TP71</accession>
<sequence length="112" mass="12557">MQALNVLVLVLLSVYQVRTQYHYSSQKCCKCPETEENNNANANIPSGSLSADKQELLDLHNQYRRKVAGGKVPRQPASSKVKDLVCSIQHLALDVEMDLTPCIAFYFNLAME</sequence>
<evidence type="ECO:0000313" key="2">
    <source>
        <dbReference type="EMBL" id="VDO05622.1"/>
    </source>
</evidence>
<feature type="signal peptide" evidence="1">
    <location>
        <begin position="1"/>
        <end position="19"/>
    </location>
</feature>
<name>A0A0R3TP71_RODNA</name>
<dbReference type="Gene3D" id="3.40.33.10">
    <property type="entry name" value="CAP"/>
    <property type="match status" value="1"/>
</dbReference>
<evidence type="ECO:0000313" key="3">
    <source>
        <dbReference type="Proteomes" id="UP000278807"/>
    </source>
</evidence>
<reference evidence="4" key="1">
    <citation type="submission" date="2017-02" db="UniProtKB">
        <authorList>
            <consortium name="WormBaseParasite"/>
        </authorList>
    </citation>
    <scope>IDENTIFICATION</scope>
</reference>